<dbReference type="Proteomes" id="UP000288805">
    <property type="component" value="Unassembled WGS sequence"/>
</dbReference>
<comment type="caution">
    <text evidence="1">The sequence shown here is derived from an EMBL/GenBank/DDBJ whole genome shotgun (WGS) entry which is preliminary data.</text>
</comment>
<dbReference type="AlphaFoldDB" id="A0A438BUX6"/>
<evidence type="ECO:0000313" key="2">
    <source>
        <dbReference type="Proteomes" id="UP000288805"/>
    </source>
</evidence>
<gene>
    <name evidence="1" type="primary">GIP_320</name>
    <name evidence="1" type="ORF">CK203_092624</name>
</gene>
<dbReference type="EMBL" id="QGNW01002612">
    <property type="protein sequence ID" value="RVW14728.1"/>
    <property type="molecule type" value="Genomic_DNA"/>
</dbReference>
<dbReference type="CDD" id="cd09272">
    <property type="entry name" value="RNase_HI_RT_Ty1"/>
    <property type="match status" value="1"/>
</dbReference>
<evidence type="ECO:0000313" key="1">
    <source>
        <dbReference type="EMBL" id="RVW14728.1"/>
    </source>
</evidence>
<protein>
    <submittedName>
        <fullName evidence="1">Copia protein</fullName>
    </submittedName>
</protein>
<accession>A0A438BUX6</accession>
<organism evidence="1 2">
    <name type="scientific">Vitis vinifera</name>
    <name type="common">Grape</name>
    <dbReference type="NCBI Taxonomy" id="29760"/>
    <lineage>
        <taxon>Eukaryota</taxon>
        <taxon>Viridiplantae</taxon>
        <taxon>Streptophyta</taxon>
        <taxon>Embryophyta</taxon>
        <taxon>Tracheophyta</taxon>
        <taxon>Spermatophyta</taxon>
        <taxon>Magnoliopsida</taxon>
        <taxon>eudicotyledons</taxon>
        <taxon>Gunneridae</taxon>
        <taxon>Pentapetalae</taxon>
        <taxon>rosids</taxon>
        <taxon>Vitales</taxon>
        <taxon>Vitaceae</taxon>
        <taxon>Viteae</taxon>
        <taxon>Vitis</taxon>
    </lineage>
</organism>
<proteinExistence type="predicted"/>
<sequence>MKVMLRSQTNQPVTKGSALAAWGPPNLMTIDQEKGDLGVIIAENQVTPRTHARKFMGNQGLGSHYVLKIIEKVEDTMLPLKTTQNHTIPIRSIKSNWNCYNKYLASARKGDYMVCIADGSLSKVVGTGYVAISKDDWNSGKTIDNAKVCSGLYIFKLKIILKDLKIKRETPMRLFCDNKSAINIAHNPVQHYRTKHVEVDNHFIKKKLDNGLICRPYVSIGGQLANVLMKVLTNARFQETVSSWEWIISIHQLEGEC</sequence>
<name>A0A438BUX6_VITVI</name>
<reference evidence="1 2" key="1">
    <citation type="journal article" date="2018" name="PLoS Genet.">
        <title>Population sequencing reveals clonal diversity and ancestral inbreeding in the grapevine cultivar Chardonnay.</title>
        <authorList>
            <person name="Roach M.J."/>
            <person name="Johnson D.L."/>
            <person name="Bohlmann J."/>
            <person name="van Vuuren H.J."/>
            <person name="Jones S.J."/>
            <person name="Pretorius I.S."/>
            <person name="Schmidt S.A."/>
            <person name="Borneman A.R."/>
        </authorList>
    </citation>
    <scope>NUCLEOTIDE SEQUENCE [LARGE SCALE GENOMIC DNA]</scope>
    <source>
        <strain evidence="2">cv. Chardonnay</strain>
        <tissue evidence="1">Leaf</tissue>
    </source>
</reference>
<dbReference type="PANTHER" id="PTHR11439">
    <property type="entry name" value="GAG-POL-RELATED RETROTRANSPOSON"/>
    <property type="match status" value="1"/>
</dbReference>
<dbReference type="PANTHER" id="PTHR11439:SF463">
    <property type="entry name" value="REVERSE TRANSCRIPTASE TY1_COPIA-TYPE DOMAIN-CONTAINING PROTEIN"/>
    <property type="match status" value="1"/>
</dbReference>